<reference evidence="1 2" key="1">
    <citation type="submission" date="2018-03" db="EMBL/GenBank/DDBJ databases">
        <title>Draft Genome Sequences of the Obligatory Marine Myxobacteria Enhygromyxa salina SWB005.</title>
        <authorList>
            <person name="Poehlein A."/>
            <person name="Moghaddam J.A."/>
            <person name="Harms H."/>
            <person name="Alanjari M."/>
            <person name="Koenig G.M."/>
            <person name="Daniel R."/>
            <person name="Schaeberle T.F."/>
        </authorList>
    </citation>
    <scope>NUCLEOTIDE SEQUENCE [LARGE SCALE GENOMIC DNA]</scope>
    <source>
        <strain evidence="1 2">SWB005</strain>
    </source>
</reference>
<protein>
    <submittedName>
        <fullName evidence="1">Uncharacterized protein</fullName>
    </submittedName>
</protein>
<evidence type="ECO:0000313" key="1">
    <source>
        <dbReference type="EMBL" id="PRP97510.1"/>
    </source>
</evidence>
<dbReference type="EMBL" id="PVNK01000154">
    <property type="protein sequence ID" value="PRP97510.1"/>
    <property type="molecule type" value="Genomic_DNA"/>
</dbReference>
<proteinExistence type="predicted"/>
<gene>
    <name evidence="1" type="ORF">ENSA5_33460</name>
</gene>
<accession>A0A2S9XXQ4</accession>
<dbReference type="AlphaFoldDB" id="A0A2S9XXQ4"/>
<name>A0A2S9XXQ4_9BACT</name>
<evidence type="ECO:0000313" key="2">
    <source>
        <dbReference type="Proteomes" id="UP000237968"/>
    </source>
</evidence>
<dbReference type="Proteomes" id="UP000237968">
    <property type="component" value="Unassembled WGS sequence"/>
</dbReference>
<keyword evidence="2" id="KW-1185">Reference proteome</keyword>
<comment type="caution">
    <text evidence="1">The sequence shown here is derived from an EMBL/GenBank/DDBJ whole genome shotgun (WGS) entry which is preliminary data.</text>
</comment>
<sequence>MAARADVPEELQRFDALARSGSGSGSGSGPWPSFEEYSARIGGQLCPWRETCYFDVATDPALVSVANERFEALASALGFPIPAPFLDALRRGAAAGPEVLQIVLGIDAAPERARLKYYLIFRDRSDVAVERLRAALDVPPLPSSLQPGSVYILGIDFTRAQLSDFKVYVRLDPTRAPRVIRDLRRFEALWRGSRYLVFQHCQLSGGRQVYFHASSATVLETWLAAAAARDELAAEFVGGQIAAMNACLAKQGHQLLRPWIASLPYRDGALQGGPSNLYFHFSDAGS</sequence>
<organism evidence="1 2">
    <name type="scientific">Enhygromyxa salina</name>
    <dbReference type="NCBI Taxonomy" id="215803"/>
    <lineage>
        <taxon>Bacteria</taxon>
        <taxon>Pseudomonadati</taxon>
        <taxon>Myxococcota</taxon>
        <taxon>Polyangia</taxon>
        <taxon>Nannocystales</taxon>
        <taxon>Nannocystaceae</taxon>
        <taxon>Enhygromyxa</taxon>
    </lineage>
</organism>